<reference evidence="1 2" key="1">
    <citation type="submission" date="2018-07" db="EMBL/GenBank/DDBJ databases">
        <title>Genomic Encyclopedia of Archaeal and Bacterial Type Strains, Phase II (KMG-II): from individual species to whole genera.</title>
        <authorList>
            <person name="Goeker M."/>
        </authorList>
    </citation>
    <scope>NUCLEOTIDE SEQUENCE [LARGE SCALE GENOMIC DNA]</scope>
    <source>
        <strain evidence="1 2">DSM 25795</strain>
    </source>
</reference>
<dbReference type="AlphaFoldDB" id="A0A3D9FSP2"/>
<comment type="caution">
    <text evidence="1">The sequence shown here is derived from an EMBL/GenBank/DDBJ whole genome shotgun (WGS) entry which is preliminary data.</text>
</comment>
<gene>
    <name evidence="1" type="ORF">BD847_2652</name>
</gene>
<protein>
    <submittedName>
        <fullName evidence="1">Outer membrane putative beta-barrel porin/alpha-amylase</fullName>
    </submittedName>
</protein>
<proteinExistence type="predicted"/>
<dbReference type="OrthoDB" id="191143at2"/>
<organism evidence="1 2">
    <name type="scientific">Flavobacterium cutihirudinis</name>
    <dbReference type="NCBI Taxonomy" id="1265740"/>
    <lineage>
        <taxon>Bacteria</taxon>
        <taxon>Pseudomonadati</taxon>
        <taxon>Bacteroidota</taxon>
        <taxon>Flavobacteriia</taxon>
        <taxon>Flavobacteriales</taxon>
        <taxon>Flavobacteriaceae</taxon>
        <taxon>Flavobacterium</taxon>
    </lineage>
</organism>
<name>A0A3D9FSP2_9FLAO</name>
<evidence type="ECO:0000313" key="2">
    <source>
        <dbReference type="Proteomes" id="UP000257004"/>
    </source>
</evidence>
<dbReference type="EMBL" id="QRDQ01000009">
    <property type="protein sequence ID" value="RED23591.1"/>
    <property type="molecule type" value="Genomic_DNA"/>
</dbReference>
<keyword evidence="2" id="KW-1185">Reference proteome</keyword>
<dbReference type="InterPro" id="IPR025737">
    <property type="entry name" value="FApF"/>
</dbReference>
<sequence length="296" mass="33203">MPKKYFCATLFLFNIICYSQDLEPRAYANVPKKLNVAALGYVFMDGNVVTEPTLPISDFKLQSHNLAVSYVRTFGLANKLARVQVSLPFTFMDGSALVAGDLVTGSRTGFADTKVRFGINLLGSPALDKSEFRSFQQKTILGVSLVTSIPTGRYYEDKRVNIGTNRWGVKPEIGISKRFAHVYAEAYGGVWFYTDNNDFLGKKMEQKPTFSLQAHASYYFKNNMWVGFNTTWFFGGKTIIDGVPEASQIDNWRVGGTFSTPIAKGQSIRFQYHVGAFTNNGLDYYALSAVYQYSFF</sequence>
<dbReference type="Proteomes" id="UP000257004">
    <property type="component" value="Unassembled WGS sequence"/>
</dbReference>
<evidence type="ECO:0000313" key="1">
    <source>
        <dbReference type="EMBL" id="RED23591.1"/>
    </source>
</evidence>
<dbReference type="Pfam" id="PF13557">
    <property type="entry name" value="Phenol_MetA_deg"/>
    <property type="match status" value="1"/>
</dbReference>
<dbReference type="RefSeq" id="WP_115888684.1">
    <property type="nucleotide sequence ID" value="NZ_QRDQ01000009.1"/>
</dbReference>
<accession>A0A3D9FSP2</accession>